<evidence type="ECO:0000256" key="4">
    <source>
        <dbReference type="ARBA" id="ARBA00022777"/>
    </source>
</evidence>
<dbReference type="GO" id="GO:0004674">
    <property type="term" value="F:protein serine/threonine kinase activity"/>
    <property type="evidence" value="ECO:0000318"/>
    <property type="project" value="GO_Central"/>
</dbReference>
<reference evidence="9" key="1">
    <citation type="submission" date="2006-10" db="EMBL/GenBank/DDBJ databases">
        <authorList>
            <person name="Amadeo P."/>
            <person name="Zhao Q."/>
            <person name="Wortman J."/>
            <person name="Fraser-Liggett C."/>
            <person name="Carlton J."/>
        </authorList>
    </citation>
    <scope>NUCLEOTIDE SEQUENCE</scope>
    <source>
        <strain evidence="9">G3</strain>
    </source>
</reference>
<evidence type="ECO:0000256" key="2">
    <source>
        <dbReference type="ARBA" id="ARBA00022679"/>
    </source>
</evidence>
<dbReference type="InterPro" id="IPR008271">
    <property type="entry name" value="Ser/Thr_kinase_AS"/>
</dbReference>
<keyword evidence="4 9" id="KW-0418">Kinase</keyword>
<protein>
    <submittedName>
        <fullName evidence="9">CAMK family protein kinase</fullName>
    </submittedName>
</protein>
<keyword evidence="10" id="KW-1185">Reference proteome</keyword>
<organism evidence="9 10">
    <name type="scientific">Trichomonas vaginalis (strain ATCC PRA-98 / G3)</name>
    <dbReference type="NCBI Taxonomy" id="412133"/>
    <lineage>
        <taxon>Eukaryota</taxon>
        <taxon>Metamonada</taxon>
        <taxon>Parabasalia</taxon>
        <taxon>Trichomonadida</taxon>
        <taxon>Trichomonadidae</taxon>
        <taxon>Trichomonas</taxon>
    </lineage>
</organism>
<dbReference type="Proteomes" id="UP000001542">
    <property type="component" value="Unassembled WGS sequence"/>
</dbReference>
<keyword evidence="3 6" id="KW-0547">Nucleotide-binding</keyword>
<name>A2F029_TRIV3</name>
<dbReference type="PROSITE" id="PS00107">
    <property type="entry name" value="PROTEIN_KINASE_ATP"/>
    <property type="match status" value="1"/>
</dbReference>
<dbReference type="PROSITE" id="PS00108">
    <property type="entry name" value="PROTEIN_KINASE_ST"/>
    <property type="match status" value="1"/>
</dbReference>
<dbReference type="SMR" id="A2F029"/>
<keyword evidence="2" id="KW-0808">Transferase</keyword>
<dbReference type="InterPro" id="IPR000719">
    <property type="entry name" value="Prot_kinase_dom"/>
</dbReference>
<dbReference type="CDD" id="cd14003">
    <property type="entry name" value="STKc_AMPK-like"/>
    <property type="match status" value="1"/>
</dbReference>
<dbReference type="VEuPathDB" id="TrichDB:TVAG_108880"/>
<reference evidence="9" key="2">
    <citation type="journal article" date="2007" name="Science">
        <title>Draft genome sequence of the sexually transmitted pathogen Trichomonas vaginalis.</title>
        <authorList>
            <person name="Carlton J.M."/>
            <person name="Hirt R.P."/>
            <person name="Silva J.C."/>
            <person name="Delcher A.L."/>
            <person name="Schatz M."/>
            <person name="Zhao Q."/>
            <person name="Wortman J.R."/>
            <person name="Bidwell S.L."/>
            <person name="Alsmark U.C.M."/>
            <person name="Besteiro S."/>
            <person name="Sicheritz-Ponten T."/>
            <person name="Noel C.J."/>
            <person name="Dacks J.B."/>
            <person name="Foster P.G."/>
            <person name="Simillion C."/>
            <person name="Van de Peer Y."/>
            <person name="Miranda-Saavedra D."/>
            <person name="Barton G.J."/>
            <person name="Westrop G.D."/>
            <person name="Mueller S."/>
            <person name="Dessi D."/>
            <person name="Fiori P.L."/>
            <person name="Ren Q."/>
            <person name="Paulsen I."/>
            <person name="Zhang H."/>
            <person name="Bastida-Corcuera F.D."/>
            <person name="Simoes-Barbosa A."/>
            <person name="Brown M.T."/>
            <person name="Hayes R.D."/>
            <person name="Mukherjee M."/>
            <person name="Okumura C.Y."/>
            <person name="Schneider R."/>
            <person name="Smith A.J."/>
            <person name="Vanacova S."/>
            <person name="Villalvazo M."/>
            <person name="Haas B.J."/>
            <person name="Pertea M."/>
            <person name="Feldblyum T.V."/>
            <person name="Utterback T.R."/>
            <person name="Shu C.L."/>
            <person name="Osoegawa K."/>
            <person name="de Jong P.J."/>
            <person name="Hrdy I."/>
            <person name="Horvathova L."/>
            <person name="Zubacova Z."/>
            <person name="Dolezal P."/>
            <person name="Malik S.B."/>
            <person name="Logsdon J.M. Jr."/>
            <person name="Henze K."/>
            <person name="Gupta A."/>
            <person name="Wang C.C."/>
            <person name="Dunne R.L."/>
            <person name="Upcroft J.A."/>
            <person name="Upcroft P."/>
            <person name="White O."/>
            <person name="Salzberg S.L."/>
            <person name="Tang P."/>
            <person name="Chiu C.-H."/>
            <person name="Lee Y.-S."/>
            <person name="Embley T.M."/>
            <person name="Coombs G.H."/>
            <person name="Mottram J.C."/>
            <person name="Tachezy J."/>
            <person name="Fraser-Liggett C.M."/>
            <person name="Johnson P.J."/>
        </authorList>
    </citation>
    <scope>NUCLEOTIDE SEQUENCE [LARGE SCALE GENOMIC DNA]</scope>
    <source>
        <strain evidence="9">G3</strain>
    </source>
</reference>
<dbReference type="Pfam" id="PF00069">
    <property type="entry name" value="Pkinase"/>
    <property type="match status" value="1"/>
</dbReference>
<dbReference type="VEuPathDB" id="TrichDB:TVAGG3_0373840"/>
<dbReference type="FunFam" id="1.10.510.10:FF:000271">
    <property type="entry name" value="Non-specific serine/threonine protein kinase"/>
    <property type="match status" value="1"/>
</dbReference>
<feature type="domain" description="Protein kinase" evidence="8">
    <location>
        <begin position="16"/>
        <end position="268"/>
    </location>
</feature>
<sequence length="393" mass="44012">MGESQQIVTPQTLGNYIFKGSVGEGAFSIVKLVLNQKTKQYYACKVVPRDRLLASSLEERFEVEIRIDQQLHHPGIVQIVDLLKDKNNYYVVMEFCPNGDLFQFIVDNGRLTEDVGAFYMQQILEALKYVHSLGIAHRDLKPENLLLDANNNLKISDFGLSRYVDTNGLVNTPCGSPCYASPECLSGSAYEGCSSDVWSCGVILYAALTGQLPWTKRNQQQLFEQIKRGEYTIPNMLSDECRDFISRLMTVSTSKRMTIDEALKHPWMVKNAHGAVRVDLGEQPKLVSIKKVDKFFGVDNDEDDDDITTANDISPRTARQYSFQEASRVLSLPEGKAQAVLKMKQRASGMPVKPKIAKPKPLASSSNIAGLIGSKMSRRPEVKSKKYNVVNKM</sequence>
<dbReference type="InParanoid" id="A2F029"/>
<comment type="similarity">
    <text evidence="7">Belongs to the protein kinase superfamily.</text>
</comment>
<evidence type="ECO:0000313" key="10">
    <source>
        <dbReference type="Proteomes" id="UP000001542"/>
    </source>
</evidence>
<dbReference type="GO" id="GO:0005524">
    <property type="term" value="F:ATP binding"/>
    <property type="evidence" value="ECO:0007669"/>
    <property type="project" value="UniProtKB-UniRule"/>
</dbReference>
<dbReference type="FunCoup" id="A2F029">
    <property type="interactions" value="669"/>
</dbReference>
<dbReference type="EMBL" id="DS113558">
    <property type="protein sequence ID" value="EAY01731.1"/>
    <property type="molecule type" value="Genomic_DNA"/>
</dbReference>
<dbReference type="InterPro" id="IPR011009">
    <property type="entry name" value="Kinase-like_dom_sf"/>
</dbReference>
<dbReference type="PANTHER" id="PTHR24346">
    <property type="entry name" value="MAP/MICROTUBULE AFFINITY-REGULATING KINASE"/>
    <property type="match status" value="1"/>
</dbReference>
<dbReference type="Gene3D" id="1.10.510.10">
    <property type="entry name" value="Transferase(Phosphotransferase) domain 1"/>
    <property type="match status" value="1"/>
</dbReference>
<dbReference type="PROSITE" id="PS50011">
    <property type="entry name" value="PROTEIN_KINASE_DOM"/>
    <property type="match status" value="1"/>
</dbReference>
<keyword evidence="1 7" id="KW-0723">Serine/threonine-protein kinase</keyword>
<accession>A2F029</accession>
<dbReference type="OMA" id="KEMMGMA"/>
<dbReference type="KEGG" id="tva:4759559"/>
<dbReference type="InterPro" id="IPR017441">
    <property type="entry name" value="Protein_kinase_ATP_BS"/>
</dbReference>
<evidence type="ECO:0000256" key="7">
    <source>
        <dbReference type="RuleBase" id="RU000304"/>
    </source>
</evidence>
<proteinExistence type="inferred from homology"/>
<dbReference type="SMART" id="SM00220">
    <property type="entry name" value="S_TKc"/>
    <property type="match status" value="1"/>
</dbReference>
<evidence type="ECO:0000256" key="1">
    <source>
        <dbReference type="ARBA" id="ARBA00022527"/>
    </source>
</evidence>
<feature type="binding site" evidence="6">
    <location>
        <position position="45"/>
    </location>
    <ligand>
        <name>ATP</name>
        <dbReference type="ChEBI" id="CHEBI:30616"/>
    </ligand>
</feature>
<evidence type="ECO:0000313" key="9">
    <source>
        <dbReference type="EMBL" id="EAY01731.1"/>
    </source>
</evidence>
<dbReference type="PANTHER" id="PTHR24346:SF82">
    <property type="entry name" value="KP78A-RELATED"/>
    <property type="match status" value="1"/>
</dbReference>
<evidence type="ECO:0000256" key="6">
    <source>
        <dbReference type="PROSITE-ProRule" id="PRU10141"/>
    </source>
</evidence>
<evidence type="ECO:0000256" key="3">
    <source>
        <dbReference type="ARBA" id="ARBA00022741"/>
    </source>
</evidence>
<dbReference type="SUPFAM" id="SSF56112">
    <property type="entry name" value="Protein kinase-like (PK-like)"/>
    <property type="match status" value="1"/>
</dbReference>
<keyword evidence="5 6" id="KW-0067">ATP-binding</keyword>
<dbReference type="RefSeq" id="XP_001314289.1">
    <property type="nucleotide sequence ID" value="XM_001314271.1"/>
</dbReference>
<evidence type="ECO:0000259" key="8">
    <source>
        <dbReference type="PROSITE" id="PS50011"/>
    </source>
</evidence>
<dbReference type="OrthoDB" id="193931at2759"/>
<gene>
    <name evidence="9" type="ORF">TVAG_108880</name>
</gene>
<dbReference type="AlphaFoldDB" id="A2F029"/>
<evidence type="ECO:0000256" key="5">
    <source>
        <dbReference type="ARBA" id="ARBA00022840"/>
    </source>
</evidence>
<dbReference type="eggNOG" id="KOG0583">
    <property type="taxonomic scope" value="Eukaryota"/>
</dbReference>
<dbReference type="FunFam" id="3.30.200.20:FF:000042">
    <property type="entry name" value="Aurora kinase A"/>
    <property type="match status" value="1"/>
</dbReference>